<organism evidence="1">
    <name type="scientific">bioreactor metagenome</name>
    <dbReference type="NCBI Taxonomy" id="1076179"/>
    <lineage>
        <taxon>unclassified sequences</taxon>
        <taxon>metagenomes</taxon>
        <taxon>ecological metagenomes</taxon>
    </lineage>
</organism>
<name>A0A645F5B9_9ZZZZ</name>
<comment type="caution">
    <text evidence="1">The sequence shown here is derived from an EMBL/GenBank/DDBJ whole genome shotgun (WGS) entry which is preliminary data.</text>
</comment>
<dbReference type="AlphaFoldDB" id="A0A645F5B9"/>
<dbReference type="EMBL" id="VSSQ01054903">
    <property type="protein sequence ID" value="MPN08816.1"/>
    <property type="molecule type" value="Genomic_DNA"/>
</dbReference>
<accession>A0A645F5B9</accession>
<reference evidence="1" key="1">
    <citation type="submission" date="2019-08" db="EMBL/GenBank/DDBJ databases">
        <authorList>
            <person name="Kucharzyk K."/>
            <person name="Murdoch R.W."/>
            <person name="Higgins S."/>
            <person name="Loffler F."/>
        </authorList>
    </citation>
    <scope>NUCLEOTIDE SEQUENCE</scope>
</reference>
<protein>
    <submittedName>
        <fullName evidence="1">Uncharacterized protein</fullName>
    </submittedName>
</protein>
<gene>
    <name evidence="1" type="ORF">SDC9_156101</name>
</gene>
<evidence type="ECO:0000313" key="1">
    <source>
        <dbReference type="EMBL" id="MPN08816.1"/>
    </source>
</evidence>
<proteinExistence type="predicted"/>
<sequence length="201" mass="23051">MAVQLHQQIKHIFGGRLALNEVLLLQLLGVYLADGNGKRRFFVQHVIPDRRNAHIARQVRDHDALGVVPHHFALAQHPADDRPRVLRCLKVFFCRANAAVCVFDLHIVPRVDIDLFHFGVVKVSGQKRVPGHFVHQPGQHGLPLHTRHGNVALFQKMRKITFDQVKVLLFQHCGVVFADVRLRPLKDFVEFFFHEGLVPFQ</sequence>